<evidence type="ECO:0000256" key="2">
    <source>
        <dbReference type="ARBA" id="ARBA00023239"/>
    </source>
</evidence>
<evidence type="ECO:0000313" key="5">
    <source>
        <dbReference type="EMBL" id="CDX35564.1"/>
    </source>
</evidence>
<comment type="catalytic activity">
    <reaction evidence="3">
        <text>D-glyceraldehyde + pyruvate = 2-dehydro-3-deoxy-L-galactonate</text>
        <dbReference type="Rhea" id="RHEA:80055"/>
        <dbReference type="ChEBI" id="CHEBI:15361"/>
        <dbReference type="ChEBI" id="CHEBI:17378"/>
        <dbReference type="ChEBI" id="CHEBI:75545"/>
    </reaction>
</comment>
<protein>
    <submittedName>
        <fullName evidence="5">Alpha-dehydro-beta-deoxy-D-glucarate aldolase</fullName>
        <ecNumber evidence="5">4.1.2.20</ecNumber>
    </submittedName>
</protein>
<name>A0A090EVA3_MESPL</name>
<gene>
    <name evidence="5" type="primary">garL</name>
    <name evidence="5" type="ORF">MPLDJ20_20243</name>
</gene>
<dbReference type="EC" id="4.1.2.20" evidence="5"/>
<dbReference type="Gene3D" id="3.20.20.60">
    <property type="entry name" value="Phosphoenolpyruvate-binding domains"/>
    <property type="match status" value="1"/>
</dbReference>
<dbReference type="Pfam" id="PF03328">
    <property type="entry name" value="HpcH_HpaI"/>
    <property type="match status" value="1"/>
</dbReference>
<evidence type="ECO:0000256" key="3">
    <source>
        <dbReference type="ARBA" id="ARBA00045074"/>
    </source>
</evidence>
<sequence>MEADRKMQERINSLKTAVQAGRAHIGIWCSLASALTTEVVAGSGAGWLLIDGEHSPNDLRSIMAQLQVAAAFPCEAVVRLPSDDANLMKQALDVGARSLMIPNVRTAEQARAIIAAMTYAPGGFRGFSVGHRANAFGRIAGYHAKAREQQLLAVQIEDETGVANAAEIAAVDGVDVLFVGPGDLSTNMGAMGNPGAAHVQQAISSVRKAAASAGKASGILAPVKADADRYLADGFTMVAVGSDLGLLARGSDALIASFSQ</sequence>
<evidence type="ECO:0000256" key="1">
    <source>
        <dbReference type="ARBA" id="ARBA00022723"/>
    </source>
</evidence>
<keyword evidence="2 5" id="KW-0456">Lyase</keyword>
<proteinExistence type="predicted"/>
<organism evidence="5 6">
    <name type="scientific">Mesorhizobium plurifarium</name>
    <dbReference type="NCBI Taxonomy" id="69974"/>
    <lineage>
        <taxon>Bacteria</taxon>
        <taxon>Pseudomonadati</taxon>
        <taxon>Pseudomonadota</taxon>
        <taxon>Alphaproteobacteria</taxon>
        <taxon>Hyphomicrobiales</taxon>
        <taxon>Phyllobacteriaceae</taxon>
        <taxon>Mesorhizobium</taxon>
    </lineage>
</organism>
<dbReference type="InterPro" id="IPR040442">
    <property type="entry name" value="Pyrv_kinase-like_dom_sf"/>
</dbReference>
<dbReference type="EMBL" id="CCNB01000012">
    <property type="protein sequence ID" value="CDX35564.1"/>
    <property type="molecule type" value="Genomic_DNA"/>
</dbReference>
<feature type="domain" description="HpcH/HpaI aldolase/citrate lyase" evidence="4">
    <location>
        <begin position="25"/>
        <end position="248"/>
    </location>
</feature>
<dbReference type="SUPFAM" id="SSF51621">
    <property type="entry name" value="Phosphoenolpyruvate/pyruvate domain"/>
    <property type="match status" value="1"/>
</dbReference>
<keyword evidence="1" id="KW-0479">Metal-binding</keyword>
<evidence type="ECO:0000259" key="4">
    <source>
        <dbReference type="Pfam" id="PF03328"/>
    </source>
</evidence>
<dbReference type="GO" id="GO:0046872">
    <property type="term" value="F:metal ion binding"/>
    <property type="evidence" value="ECO:0007669"/>
    <property type="project" value="UniProtKB-KW"/>
</dbReference>
<dbReference type="InterPro" id="IPR015813">
    <property type="entry name" value="Pyrv/PenolPyrv_kinase-like_dom"/>
</dbReference>
<reference evidence="5 6" key="1">
    <citation type="submission" date="2014-08" db="EMBL/GenBank/DDBJ databases">
        <authorList>
            <person name="Moulin Lionel"/>
        </authorList>
    </citation>
    <scope>NUCLEOTIDE SEQUENCE [LARGE SCALE GENOMIC DNA]</scope>
</reference>
<dbReference type="InterPro" id="IPR005000">
    <property type="entry name" value="Aldolase/citrate-lyase_domain"/>
</dbReference>
<dbReference type="InterPro" id="IPR050251">
    <property type="entry name" value="HpcH-HpaI_aldolase"/>
</dbReference>
<dbReference type="Proteomes" id="UP000046373">
    <property type="component" value="Unassembled WGS sequence"/>
</dbReference>
<dbReference type="PANTHER" id="PTHR30502:SF4">
    <property type="entry name" value="5-KETO-4-DEOXY-D-GLUCARATE ALDOLASE"/>
    <property type="match status" value="1"/>
</dbReference>
<evidence type="ECO:0000313" key="6">
    <source>
        <dbReference type="Proteomes" id="UP000046373"/>
    </source>
</evidence>
<dbReference type="GO" id="GO:0005737">
    <property type="term" value="C:cytoplasm"/>
    <property type="evidence" value="ECO:0007669"/>
    <property type="project" value="TreeGrafter"/>
</dbReference>
<dbReference type="GO" id="GO:0008672">
    <property type="term" value="F:2-dehydro-3-deoxyglucarate aldolase activity"/>
    <property type="evidence" value="ECO:0007669"/>
    <property type="project" value="UniProtKB-EC"/>
</dbReference>
<dbReference type="PANTHER" id="PTHR30502">
    <property type="entry name" value="2-KETO-3-DEOXY-L-RHAMNONATE ALDOLASE"/>
    <property type="match status" value="1"/>
</dbReference>
<dbReference type="AlphaFoldDB" id="A0A090EVA3"/>
<accession>A0A090EVA3</accession>